<organism evidence="2">
    <name type="scientific">Shewanella oncorhynchi</name>
    <dbReference type="NCBI Taxonomy" id="2726434"/>
    <lineage>
        <taxon>Bacteria</taxon>
        <taxon>Pseudomonadati</taxon>
        <taxon>Pseudomonadota</taxon>
        <taxon>Gammaproteobacteria</taxon>
        <taxon>Alteromonadales</taxon>
        <taxon>Shewanellaceae</taxon>
        <taxon>Shewanella</taxon>
    </lineage>
</organism>
<reference evidence="2" key="1">
    <citation type="submission" date="2023-08" db="EMBL/GenBank/DDBJ databases">
        <title>Complete genome sequence of Shewanella oncorhynchi Z-P2, a siderophore putrebactin-producing bacterium.</title>
        <authorList>
            <person name="Zhang Y."/>
        </authorList>
    </citation>
    <scope>NUCLEOTIDE SEQUENCE</scope>
    <source>
        <strain evidence="2">Z-P2</strain>
    </source>
</reference>
<dbReference type="KEGG" id="sog:RA178_04485"/>
<evidence type="ECO:0000313" key="2">
    <source>
        <dbReference type="EMBL" id="WMB73889.1"/>
    </source>
</evidence>
<dbReference type="GO" id="GO:0008236">
    <property type="term" value="F:serine-type peptidase activity"/>
    <property type="evidence" value="ECO:0007669"/>
    <property type="project" value="InterPro"/>
</dbReference>
<gene>
    <name evidence="2" type="ORF">RA178_04485</name>
</gene>
<dbReference type="GeneID" id="301338415"/>
<name>A0AA50KEU9_9GAMM</name>
<feature type="domain" description="Tail specific protease" evidence="1">
    <location>
        <begin position="296"/>
        <end position="477"/>
    </location>
</feature>
<dbReference type="InterPro" id="IPR005151">
    <property type="entry name" value="Tail-specific_protease"/>
</dbReference>
<dbReference type="RefSeq" id="WP_306684718.1">
    <property type="nucleotide sequence ID" value="NZ_CP132914.1"/>
</dbReference>
<proteinExistence type="predicted"/>
<dbReference type="InterPro" id="IPR029045">
    <property type="entry name" value="ClpP/crotonase-like_dom_sf"/>
</dbReference>
<dbReference type="SUPFAM" id="SSF52096">
    <property type="entry name" value="ClpP/crotonase"/>
    <property type="match status" value="1"/>
</dbReference>
<dbReference type="EMBL" id="CP132914">
    <property type="protein sequence ID" value="WMB73889.1"/>
    <property type="molecule type" value="Genomic_DNA"/>
</dbReference>
<evidence type="ECO:0000259" key="1">
    <source>
        <dbReference type="Pfam" id="PF03572"/>
    </source>
</evidence>
<dbReference type="GO" id="GO:0006508">
    <property type="term" value="P:proteolysis"/>
    <property type="evidence" value="ECO:0007669"/>
    <property type="project" value="InterPro"/>
</dbReference>
<sequence length="518" mass="58700">MSFSYRSIVMLLSVIIFASLLKLAFFAVPKDSAAPVLNAQEVRQDLYALLDQIEQHSAFYALTADKANPQLKFMASLIVEQYQDITPNDRFAAEVTKLLNTLKDPGAQVHNFDDQSGDLPLTLRPVNDQWLALDNGNNPVNNDFPFITHIDGLPMSKWVAASQAYLPEPAKQSQEMQLPWLKKLNLLREDLGLSIKPYVVITLINDDLQSQQVTLALPSHKPQVQLATISEKDETQDINVLEFINQLSQFERTEFQDMPNQLETVNNTTVKLKISDLYAFELDKEQQQELLKGMTHPLLIIDLRDASGFSPKLLTMLSRYQDADLNNTLAPNVMGFAHYRRSPELRNDYLQPLNFMPLDALEYSPPRLKSLTRNLPSVDKEKFSPWYVRTKPAVAPEGRNRLALLVSPHCRQECEWIAYRTKSWSRANLIGEKTSGDFARQYHFKLPNSGLNIRFSSSLTYDAQGRLLSGIGTEPDILLPQNSDIQWQGLVSLMRSAKPKAQLVLPAQHTKLAQAKLN</sequence>
<accession>A0AA50KEU9</accession>
<dbReference type="Gene3D" id="3.90.226.10">
    <property type="entry name" value="2-enoyl-CoA Hydratase, Chain A, domain 1"/>
    <property type="match status" value="1"/>
</dbReference>
<dbReference type="Pfam" id="PF03572">
    <property type="entry name" value="Peptidase_S41"/>
    <property type="match status" value="1"/>
</dbReference>
<dbReference type="Proteomes" id="UP001236800">
    <property type="component" value="Chromosome"/>
</dbReference>
<protein>
    <submittedName>
        <fullName evidence="2">S41 family peptidase</fullName>
    </submittedName>
</protein>
<dbReference type="AlphaFoldDB" id="A0AA50KEU9"/>